<gene>
    <name evidence="1" type="ORF">HaLaN_06197</name>
</gene>
<dbReference type="EMBL" id="BLLF01000349">
    <property type="protein sequence ID" value="GFH10812.1"/>
    <property type="molecule type" value="Genomic_DNA"/>
</dbReference>
<dbReference type="AlphaFoldDB" id="A0A699Z5U1"/>
<reference evidence="1 2" key="1">
    <citation type="submission" date="2020-02" db="EMBL/GenBank/DDBJ databases">
        <title>Draft genome sequence of Haematococcus lacustris strain NIES-144.</title>
        <authorList>
            <person name="Morimoto D."/>
            <person name="Nakagawa S."/>
            <person name="Yoshida T."/>
            <person name="Sawayama S."/>
        </authorList>
    </citation>
    <scope>NUCLEOTIDE SEQUENCE [LARGE SCALE GENOMIC DNA]</scope>
    <source>
        <strain evidence="1 2">NIES-144</strain>
    </source>
</reference>
<evidence type="ECO:0000313" key="1">
    <source>
        <dbReference type="EMBL" id="GFH10812.1"/>
    </source>
</evidence>
<proteinExistence type="predicted"/>
<organism evidence="1 2">
    <name type="scientific">Haematococcus lacustris</name>
    <name type="common">Green alga</name>
    <name type="synonym">Haematococcus pluvialis</name>
    <dbReference type="NCBI Taxonomy" id="44745"/>
    <lineage>
        <taxon>Eukaryota</taxon>
        <taxon>Viridiplantae</taxon>
        <taxon>Chlorophyta</taxon>
        <taxon>core chlorophytes</taxon>
        <taxon>Chlorophyceae</taxon>
        <taxon>CS clade</taxon>
        <taxon>Chlamydomonadales</taxon>
        <taxon>Haematococcaceae</taxon>
        <taxon>Haematococcus</taxon>
    </lineage>
</organism>
<comment type="caution">
    <text evidence="1">The sequence shown here is derived from an EMBL/GenBank/DDBJ whole genome shotgun (WGS) entry which is preliminary data.</text>
</comment>
<sequence length="141" mass="15630">MPETLASAATDQPTALAWWPPAALRASTAGARTYFYFFWNARPNLALRSVAISDSQGNDARSLNAIALSRPSLTRSPDIEEGCLQSFRQFILAFSFHPLHARMKECKSEKRKVTTLVESGGVSQPLKSTTLRRDMLCVSMH</sequence>
<evidence type="ECO:0000313" key="2">
    <source>
        <dbReference type="Proteomes" id="UP000485058"/>
    </source>
</evidence>
<dbReference type="Proteomes" id="UP000485058">
    <property type="component" value="Unassembled WGS sequence"/>
</dbReference>
<name>A0A699Z5U1_HAELA</name>
<keyword evidence="2" id="KW-1185">Reference proteome</keyword>
<protein>
    <submittedName>
        <fullName evidence="1">Uncharacterized protein</fullName>
    </submittedName>
</protein>
<accession>A0A699Z5U1</accession>